<name>A0A415QPA2_9BACT</name>
<comment type="caution">
    <text evidence="1">The sequence shown here is derived from an EMBL/GenBank/DDBJ whole genome shotgun (WGS) entry which is preliminary data.</text>
</comment>
<dbReference type="Proteomes" id="UP000286038">
    <property type="component" value="Unassembled WGS sequence"/>
</dbReference>
<dbReference type="InterPro" id="IPR053139">
    <property type="entry name" value="Surface_bspA-like"/>
</dbReference>
<reference evidence="1 2" key="1">
    <citation type="submission" date="2018-08" db="EMBL/GenBank/DDBJ databases">
        <title>A genome reference for cultivated species of the human gut microbiota.</title>
        <authorList>
            <person name="Zou Y."/>
            <person name="Xue W."/>
            <person name="Luo G."/>
        </authorList>
    </citation>
    <scope>NUCLEOTIDE SEQUENCE [LARGE SCALE GENOMIC DNA]</scope>
    <source>
        <strain evidence="1 2">AF34-33</strain>
    </source>
</reference>
<dbReference type="Pfam" id="PF13306">
    <property type="entry name" value="LRR_5"/>
    <property type="match status" value="1"/>
</dbReference>
<evidence type="ECO:0000313" key="2">
    <source>
        <dbReference type="Proteomes" id="UP000286038"/>
    </source>
</evidence>
<accession>A0A415QPA2</accession>
<dbReference type="SUPFAM" id="SSF52058">
    <property type="entry name" value="L domain-like"/>
    <property type="match status" value="1"/>
</dbReference>
<evidence type="ECO:0000313" key="1">
    <source>
        <dbReference type="EMBL" id="RHM46246.1"/>
    </source>
</evidence>
<dbReference type="InterPro" id="IPR032675">
    <property type="entry name" value="LRR_dom_sf"/>
</dbReference>
<dbReference type="InterPro" id="IPR026906">
    <property type="entry name" value="LRR_5"/>
</dbReference>
<dbReference type="Gene3D" id="3.80.10.10">
    <property type="entry name" value="Ribonuclease Inhibitor"/>
    <property type="match status" value="2"/>
</dbReference>
<gene>
    <name evidence="1" type="ORF">DWZ68_04640</name>
</gene>
<organism evidence="1 2">
    <name type="scientific">Butyricimonas virosa</name>
    <dbReference type="NCBI Taxonomy" id="544645"/>
    <lineage>
        <taxon>Bacteria</taxon>
        <taxon>Pseudomonadati</taxon>
        <taxon>Bacteroidota</taxon>
        <taxon>Bacteroidia</taxon>
        <taxon>Bacteroidales</taxon>
        <taxon>Odoribacteraceae</taxon>
        <taxon>Butyricimonas</taxon>
    </lineage>
</organism>
<dbReference type="EMBL" id="QRPV01000003">
    <property type="protein sequence ID" value="RHM46246.1"/>
    <property type="molecule type" value="Genomic_DNA"/>
</dbReference>
<dbReference type="PANTHER" id="PTHR45661:SF3">
    <property type="entry name" value="IG-LIKE DOMAIN-CONTAINING PROTEIN"/>
    <property type="match status" value="1"/>
</dbReference>
<dbReference type="AlphaFoldDB" id="A0A415QPA2"/>
<proteinExistence type="predicted"/>
<sequence length="356" mass="38563">MANEKKKVHRALRHTLISRQATIGIVNNDGVILGEISVIQKTSTIIHVALVGTLSTLISVEELNQSESVRITGQLDGTDYSFLKLARNLKTLDLSDLDVTTFPVEAFYGSALQTIILPKNLVAISDRAFAQSNITSISIPETVTEIGHSAFSECKQVRGDLVIPNSVEIIKGWAFSSCTFDGNLVLGLQLREIGSNAFSQCKKLTGSLVMPANLEMIGNEAFKSCNRLSGLTLNENLISIGDYSFEACVGFEGNLVIPNKVQTIGRGAFIECTGFGGDGSECIFGTSIISLGRNSFCTMGGKPLNFMHRHFKCCKPPLGIEDAIGEEALKYTIYVPIGCQGNYKSVFKGMIQEVNF</sequence>
<dbReference type="PANTHER" id="PTHR45661">
    <property type="entry name" value="SURFACE ANTIGEN"/>
    <property type="match status" value="1"/>
</dbReference>
<protein>
    <submittedName>
        <fullName evidence="1">Leucine-rich repeat domain-containing protein</fullName>
    </submittedName>
</protein>